<dbReference type="Proteomes" id="UP000033066">
    <property type="component" value="Chromosome"/>
</dbReference>
<name>A0A0E3SI44_METBA</name>
<evidence type="ECO:0000313" key="2">
    <source>
        <dbReference type="Proteomes" id="UP000033066"/>
    </source>
</evidence>
<proteinExistence type="predicted"/>
<dbReference type="EMBL" id="CP009517">
    <property type="protein sequence ID" value="AKB80926.1"/>
    <property type="molecule type" value="Genomic_DNA"/>
</dbReference>
<dbReference type="OrthoDB" id="121261at2157"/>
<protein>
    <submittedName>
        <fullName evidence="1">Uncharacterized protein</fullName>
    </submittedName>
</protein>
<reference evidence="1" key="1">
    <citation type="submission" date="2014-07" db="EMBL/GenBank/DDBJ databases">
        <title>Methanogenic archaea and the global carbon cycle.</title>
        <authorList>
            <person name="Henriksen J.R."/>
            <person name="Luke J."/>
            <person name="Reinhart S."/>
            <person name="Benedict M.N."/>
            <person name="Youngblut N.D."/>
            <person name="Metcalf M.E."/>
            <person name="Whitaker R.J."/>
            <person name="Metcalf W.W."/>
        </authorList>
    </citation>
    <scope>NUCLEOTIDE SEQUENCE [LARGE SCALE GENOMIC DNA]</scope>
    <source>
        <strain evidence="1">3</strain>
    </source>
</reference>
<dbReference type="GeneID" id="24787804"/>
<dbReference type="KEGG" id="mbak:MSBR3_0348"/>
<gene>
    <name evidence="1" type="ORF">MSBR3_0348</name>
</gene>
<evidence type="ECO:0000313" key="1">
    <source>
        <dbReference type="EMBL" id="AKB80926.1"/>
    </source>
</evidence>
<keyword evidence="2" id="KW-1185">Reference proteome</keyword>
<organism evidence="1 2">
    <name type="scientific">Methanosarcina barkeri 3</name>
    <dbReference type="NCBI Taxonomy" id="1434107"/>
    <lineage>
        <taxon>Archaea</taxon>
        <taxon>Methanobacteriati</taxon>
        <taxon>Methanobacteriota</taxon>
        <taxon>Stenosarchaea group</taxon>
        <taxon>Methanomicrobia</taxon>
        <taxon>Methanosarcinales</taxon>
        <taxon>Methanosarcinaceae</taxon>
        <taxon>Methanosarcina</taxon>
    </lineage>
</organism>
<dbReference type="PATRIC" id="fig|1434107.4.peg.460"/>
<dbReference type="AlphaFoldDB" id="A0A0E3SI44"/>
<dbReference type="HOGENOM" id="CLU_2629689_0_0_2"/>
<accession>A0A0E3SI44</accession>
<sequence>MPIINKRQRNEIRQCKAIARIAKTASSNARKNAFSHGRSVTIQQGEAIVKMHPDGRTEIIRKIENSSVIPEKRRYYL</sequence>
<dbReference type="RefSeq" id="WP_048106080.1">
    <property type="nucleotide sequence ID" value="NZ_CP009517.1"/>
</dbReference>